<dbReference type="PROSITE" id="PS51462">
    <property type="entry name" value="NUDIX"/>
    <property type="match status" value="1"/>
</dbReference>
<dbReference type="CDD" id="cd02883">
    <property type="entry name" value="NUDIX_Hydrolase"/>
    <property type="match status" value="1"/>
</dbReference>
<dbReference type="SUPFAM" id="SSF55811">
    <property type="entry name" value="Nudix"/>
    <property type="match status" value="1"/>
</dbReference>
<sequence length="225" mass="24252">MPALPAILARGPWSPGEIEARWLPEPYEPQAAQEAAADEAIRALRERGSPSHDGVAARLAGHRVTGDGRLVLELQPARWALRLVPGDAADSLSALCVTRDCDGRWLAGRRAEWLSSWAGQWALGAGGAVDPDENPVDTLVRELDEEWSVSPESVTGEALVALPQRMTMFIGMAWLPAGAEVTPDHEHDAYAWWPADPAEWPPEAHPQLRTMAALLAAAGRGADRS</sequence>
<dbReference type="EMBL" id="CP087164">
    <property type="protein sequence ID" value="UGS34091.1"/>
    <property type="molecule type" value="Genomic_DNA"/>
</dbReference>
<evidence type="ECO:0000259" key="1">
    <source>
        <dbReference type="PROSITE" id="PS51462"/>
    </source>
</evidence>
<reference evidence="2" key="1">
    <citation type="journal article" date="2022" name="Int. J. Syst. Evol. Microbiol.">
        <title>Pseudomonas aegrilactucae sp. nov. and Pseudomonas morbosilactucae sp. nov., pathogens causing bacterial rot of lettuce in Japan.</title>
        <authorList>
            <person name="Sawada H."/>
            <person name="Fujikawa T."/>
            <person name="Satou M."/>
        </authorList>
    </citation>
    <scope>NUCLEOTIDE SEQUENCE</scope>
    <source>
        <strain evidence="2">0166_1</strain>
    </source>
</reference>
<dbReference type="Proteomes" id="UP001162834">
    <property type="component" value="Chromosome"/>
</dbReference>
<dbReference type="InterPro" id="IPR000086">
    <property type="entry name" value="NUDIX_hydrolase_dom"/>
</dbReference>
<protein>
    <recommendedName>
        <fullName evidence="1">Nudix hydrolase domain-containing protein</fullName>
    </recommendedName>
</protein>
<dbReference type="AlphaFoldDB" id="A0A9E6XT71"/>
<dbReference type="RefSeq" id="WP_259313780.1">
    <property type="nucleotide sequence ID" value="NZ_CP087164.1"/>
</dbReference>
<proteinExistence type="predicted"/>
<dbReference type="KEGG" id="sbae:DSM104329_00462"/>
<dbReference type="InterPro" id="IPR015797">
    <property type="entry name" value="NUDIX_hydrolase-like_dom_sf"/>
</dbReference>
<name>A0A9E6XT71_9ACTN</name>
<dbReference type="Gene3D" id="3.90.79.10">
    <property type="entry name" value="Nucleoside Triphosphate Pyrophosphohydrolase"/>
    <property type="match status" value="1"/>
</dbReference>
<dbReference type="Pfam" id="PF00293">
    <property type="entry name" value="NUDIX"/>
    <property type="match status" value="1"/>
</dbReference>
<accession>A0A9E6XT71</accession>
<evidence type="ECO:0000313" key="2">
    <source>
        <dbReference type="EMBL" id="UGS34091.1"/>
    </source>
</evidence>
<evidence type="ECO:0000313" key="3">
    <source>
        <dbReference type="Proteomes" id="UP001162834"/>
    </source>
</evidence>
<gene>
    <name evidence="2" type="ORF">DSM104329_00462</name>
</gene>
<feature type="domain" description="Nudix hydrolase" evidence="1">
    <location>
        <begin position="50"/>
        <end position="215"/>
    </location>
</feature>
<keyword evidence="3" id="KW-1185">Reference proteome</keyword>
<organism evidence="2 3">
    <name type="scientific">Capillimicrobium parvum</name>
    <dbReference type="NCBI Taxonomy" id="2884022"/>
    <lineage>
        <taxon>Bacteria</taxon>
        <taxon>Bacillati</taxon>
        <taxon>Actinomycetota</taxon>
        <taxon>Thermoleophilia</taxon>
        <taxon>Solirubrobacterales</taxon>
        <taxon>Capillimicrobiaceae</taxon>
        <taxon>Capillimicrobium</taxon>
    </lineage>
</organism>